<protein>
    <submittedName>
        <fullName evidence="1">Uncharacterized protein</fullName>
    </submittedName>
</protein>
<comment type="caution">
    <text evidence="1">The sequence shown here is derived from an EMBL/GenBank/DDBJ whole genome shotgun (WGS) entry which is preliminary data.</text>
</comment>
<evidence type="ECO:0000313" key="1">
    <source>
        <dbReference type="EMBL" id="KAK3771953.1"/>
    </source>
</evidence>
<accession>A0AAE0ZM24</accession>
<proteinExistence type="predicted"/>
<reference evidence="1" key="1">
    <citation type="journal article" date="2023" name="G3 (Bethesda)">
        <title>A reference genome for the long-term kleptoplast-retaining sea slug Elysia crispata morphotype clarki.</title>
        <authorList>
            <person name="Eastman K.E."/>
            <person name="Pendleton A.L."/>
            <person name="Shaikh M.A."/>
            <person name="Suttiyut T."/>
            <person name="Ogas R."/>
            <person name="Tomko P."/>
            <person name="Gavelis G."/>
            <person name="Widhalm J.R."/>
            <person name="Wisecaver J.H."/>
        </authorList>
    </citation>
    <scope>NUCLEOTIDE SEQUENCE</scope>
    <source>
        <strain evidence="1">ECLA1</strain>
    </source>
</reference>
<keyword evidence="2" id="KW-1185">Reference proteome</keyword>
<evidence type="ECO:0000313" key="2">
    <source>
        <dbReference type="Proteomes" id="UP001283361"/>
    </source>
</evidence>
<sequence length="118" mass="13017">MSCIGGSSCCHLTSRRCWLGPKLSVERRTCWWMFRHQTVGRRNVVCFINSNLVDIGGGLGIIGLLEEDFLTSRQPSLSCNSLCSSSPTCINQLERVGRDNKAVNRIIQASSGLSKTCH</sequence>
<gene>
    <name evidence="1" type="ORF">RRG08_011866</name>
</gene>
<dbReference type="EMBL" id="JAWDGP010003665">
    <property type="protein sequence ID" value="KAK3771953.1"/>
    <property type="molecule type" value="Genomic_DNA"/>
</dbReference>
<organism evidence="1 2">
    <name type="scientific">Elysia crispata</name>
    <name type="common">lettuce slug</name>
    <dbReference type="NCBI Taxonomy" id="231223"/>
    <lineage>
        <taxon>Eukaryota</taxon>
        <taxon>Metazoa</taxon>
        <taxon>Spiralia</taxon>
        <taxon>Lophotrochozoa</taxon>
        <taxon>Mollusca</taxon>
        <taxon>Gastropoda</taxon>
        <taxon>Heterobranchia</taxon>
        <taxon>Euthyneura</taxon>
        <taxon>Panpulmonata</taxon>
        <taxon>Sacoglossa</taxon>
        <taxon>Placobranchoidea</taxon>
        <taxon>Plakobranchidae</taxon>
        <taxon>Elysia</taxon>
    </lineage>
</organism>
<dbReference type="Proteomes" id="UP001283361">
    <property type="component" value="Unassembled WGS sequence"/>
</dbReference>
<dbReference type="AlphaFoldDB" id="A0AAE0ZM24"/>
<name>A0AAE0ZM24_9GAST</name>